<dbReference type="Proteomes" id="UP000004893">
    <property type="component" value="Unassembled WGS sequence"/>
</dbReference>
<reference evidence="1" key="2">
    <citation type="submission" date="2013-06" db="EMBL/GenBank/DDBJ databases">
        <title>Draft genome sequence of Clostridium hylemonae (DSM 15053).</title>
        <authorList>
            <person name="Sudarsanam P."/>
            <person name="Ley R."/>
            <person name="Guruge J."/>
            <person name="Turnbaugh P.J."/>
            <person name="Mahowald M."/>
            <person name="Liep D."/>
            <person name="Gordon J."/>
        </authorList>
    </citation>
    <scope>NUCLEOTIDE SEQUENCE</scope>
    <source>
        <strain evidence="1">DSM 15053</strain>
    </source>
</reference>
<dbReference type="HOGENOM" id="CLU_3166446_0_0_9"/>
<dbReference type="EMBL" id="ABYI02000031">
    <property type="protein sequence ID" value="EEG73114.1"/>
    <property type="molecule type" value="Genomic_DNA"/>
</dbReference>
<reference evidence="1" key="1">
    <citation type="submission" date="2009-02" db="EMBL/GenBank/DDBJ databases">
        <authorList>
            <person name="Fulton L."/>
            <person name="Clifton S."/>
            <person name="Fulton B."/>
            <person name="Xu J."/>
            <person name="Minx P."/>
            <person name="Pepin K.H."/>
            <person name="Johnson M."/>
            <person name="Bhonagiri V."/>
            <person name="Nash W.E."/>
            <person name="Mardis E.R."/>
            <person name="Wilson R.K."/>
        </authorList>
    </citation>
    <scope>NUCLEOTIDE SEQUENCE [LARGE SCALE GENOMIC DNA]</scope>
    <source>
        <strain evidence="1">DSM 15053</strain>
    </source>
</reference>
<protein>
    <submittedName>
        <fullName evidence="1">Uncharacterized protein</fullName>
    </submittedName>
</protein>
<name>C0C3V6_9FIRM</name>
<sequence length="47" mass="5422">MTPPPHEPVSSFLTYIVSSVRRFGKLPFIMGILDLLMDDFSLHQKFL</sequence>
<evidence type="ECO:0000313" key="1">
    <source>
        <dbReference type="EMBL" id="EEG73114.1"/>
    </source>
</evidence>
<dbReference type="AlphaFoldDB" id="C0C3V6"/>
<comment type="caution">
    <text evidence="1">The sequence shown here is derived from an EMBL/GenBank/DDBJ whole genome shotgun (WGS) entry which is preliminary data.</text>
</comment>
<gene>
    <name evidence="1" type="ORF">CLOHYLEM_06768</name>
</gene>
<accession>C0C3V6</accession>
<organism evidence="1 2">
    <name type="scientific">[Clostridium] hylemonae DSM 15053</name>
    <dbReference type="NCBI Taxonomy" id="553973"/>
    <lineage>
        <taxon>Bacteria</taxon>
        <taxon>Bacillati</taxon>
        <taxon>Bacillota</taxon>
        <taxon>Clostridia</taxon>
        <taxon>Lachnospirales</taxon>
        <taxon>Lachnospiraceae</taxon>
    </lineage>
</organism>
<evidence type="ECO:0000313" key="2">
    <source>
        <dbReference type="Proteomes" id="UP000004893"/>
    </source>
</evidence>
<keyword evidence="2" id="KW-1185">Reference proteome</keyword>
<proteinExistence type="predicted"/>